<name>A0A931ATM2_9FIRM</name>
<proteinExistence type="predicted"/>
<dbReference type="PANTHER" id="PTHR33362">
    <property type="entry name" value="SIALIC ACID TRAP TRANSPORTER PERMEASE PROTEIN SIAT-RELATED"/>
    <property type="match status" value="1"/>
</dbReference>
<feature type="transmembrane region" description="Helical" evidence="7">
    <location>
        <begin position="46"/>
        <end position="66"/>
    </location>
</feature>
<dbReference type="EMBL" id="JADPIE010000008">
    <property type="protein sequence ID" value="MBF8437959.1"/>
    <property type="molecule type" value="Genomic_DNA"/>
</dbReference>
<dbReference type="PIRSF" id="PIRSF006066">
    <property type="entry name" value="HI0050"/>
    <property type="match status" value="1"/>
</dbReference>
<organism evidence="9 10">
    <name type="scientific">Halonatronomonas betaini</name>
    <dbReference type="NCBI Taxonomy" id="2778430"/>
    <lineage>
        <taxon>Bacteria</taxon>
        <taxon>Bacillati</taxon>
        <taxon>Bacillota</taxon>
        <taxon>Clostridia</taxon>
        <taxon>Halanaerobiales</taxon>
        <taxon>Halarsenatibacteraceae</taxon>
        <taxon>Halonatronomonas</taxon>
    </lineage>
</organism>
<feature type="transmembrane region" description="Helical" evidence="7">
    <location>
        <begin position="165"/>
        <end position="192"/>
    </location>
</feature>
<evidence type="ECO:0000256" key="3">
    <source>
        <dbReference type="ARBA" id="ARBA00022519"/>
    </source>
</evidence>
<dbReference type="GO" id="GO:0005886">
    <property type="term" value="C:plasma membrane"/>
    <property type="evidence" value="ECO:0007669"/>
    <property type="project" value="UniProtKB-SubCell"/>
</dbReference>
<keyword evidence="6 7" id="KW-0472">Membrane</keyword>
<feature type="transmembrane region" description="Helical" evidence="7">
    <location>
        <begin position="272"/>
        <end position="294"/>
    </location>
</feature>
<dbReference type="GO" id="GO:0022857">
    <property type="term" value="F:transmembrane transporter activity"/>
    <property type="evidence" value="ECO:0007669"/>
    <property type="project" value="TreeGrafter"/>
</dbReference>
<reference evidence="9" key="1">
    <citation type="submission" date="2020-11" db="EMBL/GenBank/DDBJ databases">
        <title>Halonatronomonas betainensis gen. nov., sp. nov. a novel haloalkaliphilic representative of the family Halanaerobiacae capable of betaine degradation.</title>
        <authorList>
            <person name="Boltyanskaya Y."/>
            <person name="Kevbrin V."/>
            <person name="Detkova E."/>
            <person name="Grouzdev D.S."/>
            <person name="Koziaeva V."/>
            <person name="Zhilina T."/>
        </authorList>
    </citation>
    <scope>NUCLEOTIDE SEQUENCE</scope>
    <source>
        <strain evidence="9">Z-7014</strain>
    </source>
</reference>
<evidence type="ECO:0000313" key="9">
    <source>
        <dbReference type="EMBL" id="MBF8437959.1"/>
    </source>
</evidence>
<protein>
    <submittedName>
        <fullName evidence="9">TRAP transporter large permease</fullName>
    </submittedName>
</protein>
<evidence type="ECO:0000256" key="4">
    <source>
        <dbReference type="ARBA" id="ARBA00022692"/>
    </source>
</evidence>
<keyword evidence="2" id="KW-1003">Cell membrane</keyword>
<dbReference type="RefSeq" id="WP_270455022.1">
    <property type="nucleotide sequence ID" value="NZ_JADPIE010000008.1"/>
</dbReference>
<feature type="transmembrane region" description="Helical" evidence="7">
    <location>
        <begin position="102"/>
        <end position="123"/>
    </location>
</feature>
<keyword evidence="3" id="KW-0997">Cell inner membrane</keyword>
<comment type="caution">
    <text evidence="9">The sequence shown here is derived from an EMBL/GenBank/DDBJ whole genome shotgun (WGS) entry which is preliminary data.</text>
</comment>
<evidence type="ECO:0000259" key="8">
    <source>
        <dbReference type="Pfam" id="PF06808"/>
    </source>
</evidence>
<feature type="transmembrane region" description="Helical" evidence="7">
    <location>
        <begin position="242"/>
        <end position="260"/>
    </location>
</feature>
<sequence>MVQFIVVVFFLFLLAGTPIAFALGVTAVLAFLRMDSPVIMRLIPQNFYSGIDMFALMAMPFFMLAGDIMNKIQITHRLVKLANVFVGHIRGGLAHVNILVSIFFAGLTGAAVSDTAALGTMLIPAMVEDGYDKDFSAAITAASSIIGPIIPPSIIMVIYGSLMNVSIAGLFAAGVVPGVLVGGSLMILAGIISKKRNYPIGEKRASVKEMGIAFKDAFIPLLMPVIILGGILSGVFTPTEAAAIAVLYALFVGFFIFKNLKLKDIPELLYNMVKNSGSVFIILSAAAVLGWILSNEQVPTMIGNMILGFSENKIVVLLIINLILLILGMFMDMTAALIILGPILHPLAVSVGVHPLHFGIIMVVNLNIALMTPPLGACLFVACGISRLSLEEITGEIWPFILCEFAVLMLITYVPAIPMFLPRLLGFA</sequence>
<evidence type="ECO:0000256" key="1">
    <source>
        <dbReference type="ARBA" id="ARBA00004429"/>
    </source>
</evidence>
<feature type="transmembrane region" description="Helical" evidence="7">
    <location>
        <begin position="213"/>
        <end position="236"/>
    </location>
</feature>
<feature type="transmembrane region" description="Helical" evidence="7">
    <location>
        <begin position="314"/>
        <end position="340"/>
    </location>
</feature>
<evidence type="ECO:0000256" key="2">
    <source>
        <dbReference type="ARBA" id="ARBA00022475"/>
    </source>
</evidence>
<dbReference type="AlphaFoldDB" id="A0A931ATM2"/>
<keyword evidence="4 7" id="KW-0812">Transmembrane</keyword>
<dbReference type="NCBIfam" id="TIGR00786">
    <property type="entry name" value="dctM"/>
    <property type="match status" value="1"/>
</dbReference>
<feature type="transmembrane region" description="Helical" evidence="7">
    <location>
        <begin position="135"/>
        <end position="159"/>
    </location>
</feature>
<feature type="transmembrane region" description="Helical" evidence="7">
    <location>
        <begin position="397"/>
        <end position="421"/>
    </location>
</feature>
<feature type="domain" description="TRAP C4-dicarboxylate transport system permease DctM subunit" evidence="8">
    <location>
        <begin position="6"/>
        <end position="417"/>
    </location>
</feature>
<evidence type="ECO:0000256" key="7">
    <source>
        <dbReference type="SAM" id="Phobius"/>
    </source>
</evidence>
<evidence type="ECO:0000256" key="5">
    <source>
        <dbReference type="ARBA" id="ARBA00022989"/>
    </source>
</evidence>
<dbReference type="Pfam" id="PF06808">
    <property type="entry name" value="DctM"/>
    <property type="match status" value="1"/>
</dbReference>
<gene>
    <name evidence="9" type="ORF">I0Q91_12770</name>
</gene>
<dbReference type="Proteomes" id="UP000621436">
    <property type="component" value="Unassembled WGS sequence"/>
</dbReference>
<evidence type="ECO:0000256" key="6">
    <source>
        <dbReference type="ARBA" id="ARBA00023136"/>
    </source>
</evidence>
<keyword evidence="10" id="KW-1185">Reference proteome</keyword>
<dbReference type="InterPro" id="IPR010656">
    <property type="entry name" value="DctM"/>
</dbReference>
<keyword evidence="5 7" id="KW-1133">Transmembrane helix</keyword>
<evidence type="ECO:0000313" key="10">
    <source>
        <dbReference type="Proteomes" id="UP000621436"/>
    </source>
</evidence>
<comment type="subcellular location">
    <subcellularLocation>
        <location evidence="1">Cell inner membrane</location>
        <topology evidence="1">Multi-pass membrane protein</topology>
    </subcellularLocation>
</comment>
<dbReference type="InterPro" id="IPR004681">
    <property type="entry name" value="TRAP_DctM"/>
</dbReference>
<accession>A0A931ATM2</accession>